<keyword evidence="6 8" id="KW-0472">Membrane</keyword>
<evidence type="ECO:0000256" key="7">
    <source>
        <dbReference type="ARBA" id="ARBA00024033"/>
    </source>
</evidence>
<evidence type="ECO:0000256" key="2">
    <source>
        <dbReference type="ARBA" id="ARBA00022475"/>
    </source>
</evidence>
<dbReference type="Pfam" id="PF09594">
    <property type="entry name" value="GT87"/>
    <property type="match status" value="1"/>
</dbReference>
<name>A0A919ICQ1_9ACTN</name>
<reference evidence="9" key="1">
    <citation type="submission" date="2021-01" db="EMBL/GenBank/DDBJ databases">
        <title>Whole genome shotgun sequence of Actinoplanes cyaneus NBRC 14990.</title>
        <authorList>
            <person name="Komaki H."/>
            <person name="Tamura T."/>
        </authorList>
    </citation>
    <scope>NUCLEOTIDE SEQUENCE</scope>
    <source>
        <strain evidence="9">NBRC 14990</strain>
    </source>
</reference>
<keyword evidence="2" id="KW-1003">Cell membrane</keyword>
<evidence type="ECO:0000256" key="3">
    <source>
        <dbReference type="ARBA" id="ARBA00022679"/>
    </source>
</evidence>
<sequence length="393" mass="43339">MKRILVLVVSALAAVALMFMAWNRNNFFDSEVYYGAVQYWFRDGGMVYDWLKPQSPYGFTYPPFAGLVMSPMSVLPFPIVVVLASAGTVITAGVLVHWLAGPFLRTLKYPLWLTYGVAFFLVLAFEPVRETFSFGQVNMLLLTLVAADMLFGVSKGRWWGGIGIGLATAIKLTPGVFILYLLVTRRWKEAGTAIGAATGATVLAGALFPDASREFWTSALWDTNRVGALDFLSNQSLRGTVARLPWDELESKIWLVLVLATLVWWGLRCYRTRDDVVGGLALTGILGCLISPVTWIHHCVWLIPALIRCVELGWRGASRVPLFLAIGSYLLMTSHLTWLWENPPFPPVQILGSNIYVILSVALLIVTPVGVRKPDPAPEPEKVLAQPASADVP</sequence>
<feature type="transmembrane region" description="Helical" evidence="8">
    <location>
        <begin position="279"/>
        <end position="307"/>
    </location>
</feature>
<evidence type="ECO:0000313" key="9">
    <source>
        <dbReference type="EMBL" id="GID63134.1"/>
    </source>
</evidence>
<evidence type="ECO:0000256" key="5">
    <source>
        <dbReference type="ARBA" id="ARBA00022989"/>
    </source>
</evidence>
<evidence type="ECO:0008006" key="11">
    <source>
        <dbReference type="Google" id="ProtNLM"/>
    </source>
</evidence>
<accession>A0A919ICQ1</accession>
<dbReference type="GO" id="GO:0005886">
    <property type="term" value="C:plasma membrane"/>
    <property type="evidence" value="ECO:0007669"/>
    <property type="project" value="UniProtKB-SubCell"/>
</dbReference>
<evidence type="ECO:0000256" key="1">
    <source>
        <dbReference type="ARBA" id="ARBA00004651"/>
    </source>
</evidence>
<dbReference type="Proteomes" id="UP000619479">
    <property type="component" value="Unassembled WGS sequence"/>
</dbReference>
<feature type="transmembrane region" description="Helical" evidence="8">
    <location>
        <begin position="251"/>
        <end position="267"/>
    </location>
</feature>
<evidence type="ECO:0000256" key="8">
    <source>
        <dbReference type="SAM" id="Phobius"/>
    </source>
</evidence>
<protein>
    <recommendedName>
        <fullName evidence="11">Alpha-1,2-mannosyltransferase</fullName>
    </recommendedName>
</protein>
<feature type="transmembrane region" description="Helical" evidence="8">
    <location>
        <begin position="319"/>
        <end position="338"/>
    </location>
</feature>
<dbReference type="AlphaFoldDB" id="A0A919ICQ1"/>
<keyword evidence="5 8" id="KW-1133">Transmembrane helix</keyword>
<comment type="subcellular location">
    <subcellularLocation>
        <location evidence="1">Cell membrane</location>
        <topology evidence="1">Multi-pass membrane protein</topology>
    </subcellularLocation>
</comment>
<proteinExistence type="inferred from homology"/>
<keyword evidence="3" id="KW-0808">Transferase</keyword>
<feature type="transmembrane region" description="Helical" evidence="8">
    <location>
        <begin position="189"/>
        <end position="208"/>
    </location>
</feature>
<feature type="transmembrane region" description="Helical" evidence="8">
    <location>
        <begin position="158"/>
        <end position="183"/>
    </location>
</feature>
<evidence type="ECO:0000256" key="6">
    <source>
        <dbReference type="ARBA" id="ARBA00023136"/>
    </source>
</evidence>
<comment type="similarity">
    <text evidence="7">Belongs to the glycosyltransferase 87 family.</text>
</comment>
<comment type="caution">
    <text evidence="9">The sequence shown here is derived from an EMBL/GenBank/DDBJ whole genome shotgun (WGS) entry which is preliminary data.</text>
</comment>
<dbReference type="RefSeq" id="WP_203738594.1">
    <property type="nucleotide sequence ID" value="NZ_BAAAUC010000013.1"/>
</dbReference>
<evidence type="ECO:0000256" key="4">
    <source>
        <dbReference type="ARBA" id="ARBA00022692"/>
    </source>
</evidence>
<dbReference type="EMBL" id="BOMH01000007">
    <property type="protein sequence ID" value="GID63134.1"/>
    <property type="molecule type" value="Genomic_DNA"/>
</dbReference>
<dbReference type="GO" id="GO:0016758">
    <property type="term" value="F:hexosyltransferase activity"/>
    <property type="evidence" value="ECO:0007669"/>
    <property type="project" value="InterPro"/>
</dbReference>
<keyword evidence="4 8" id="KW-0812">Transmembrane</keyword>
<feature type="transmembrane region" description="Helical" evidence="8">
    <location>
        <begin position="107"/>
        <end position="125"/>
    </location>
</feature>
<dbReference type="InterPro" id="IPR018584">
    <property type="entry name" value="GT87"/>
</dbReference>
<keyword evidence="10" id="KW-1185">Reference proteome</keyword>
<organism evidence="9 10">
    <name type="scientific">Actinoplanes cyaneus</name>
    <dbReference type="NCBI Taxonomy" id="52696"/>
    <lineage>
        <taxon>Bacteria</taxon>
        <taxon>Bacillati</taxon>
        <taxon>Actinomycetota</taxon>
        <taxon>Actinomycetes</taxon>
        <taxon>Micromonosporales</taxon>
        <taxon>Micromonosporaceae</taxon>
        <taxon>Actinoplanes</taxon>
    </lineage>
</organism>
<evidence type="ECO:0000313" key="10">
    <source>
        <dbReference type="Proteomes" id="UP000619479"/>
    </source>
</evidence>
<feature type="transmembrane region" description="Helical" evidence="8">
    <location>
        <begin position="77"/>
        <end position="100"/>
    </location>
</feature>
<gene>
    <name evidence="9" type="ORF">Acy02nite_10150</name>
</gene>
<feature type="transmembrane region" description="Helical" evidence="8">
    <location>
        <begin position="350"/>
        <end position="371"/>
    </location>
</feature>